<dbReference type="WBParaSite" id="maker-unitig_21576-snap-gene-0.2-mRNA-1">
    <property type="protein sequence ID" value="maker-unitig_21576-snap-gene-0.2-mRNA-1"/>
    <property type="gene ID" value="maker-unitig_21576-snap-gene-0.2"/>
</dbReference>
<dbReference type="GO" id="GO:0007032">
    <property type="term" value="P:endosome organization"/>
    <property type="evidence" value="ECO:0007669"/>
    <property type="project" value="TreeGrafter"/>
</dbReference>
<feature type="region of interest" description="Disordered" evidence="1">
    <location>
        <begin position="16"/>
        <end position="50"/>
    </location>
</feature>
<feature type="region of interest" description="Disordered" evidence="1">
    <location>
        <begin position="126"/>
        <end position="154"/>
    </location>
</feature>
<dbReference type="InterPro" id="IPR027307">
    <property type="entry name" value="WASH7"/>
</dbReference>
<dbReference type="Pfam" id="PF14746">
    <property type="entry name" value="WASH-7_C"/>
    <property type="match status" value="1"/>
</dbReference>
<dbReference type="InterPro" id="IPR028283">
    <property type="entry name" value="WASH-7_C"/>
</dbReference>
<keyword evidence="3" id="KW-1185">Reference proteome</keyword>
<dbReference type="GO" id="GO:0005768">
    <property type="term" value="C:endosome"/>
    <property type="evidence" value="ECO:0007669"/>
    <property type="project" value="TreeGrafter"/>
</dbReference>
<feature type="compositionally biased region" description="Low complexity" evidence="1">
    <location>
        <begin position="202"/>
        <end position="211"/>
    </location>
</feature>
<proteinExistence type="predicted"/>
<dbReference type="Proteomes" id="UP000095280">
    <property type="component" value="Unplaced"/>
</dbReference>
<evidence type="ECO:0000313" key="4">
    <source>
        <dbReference type="WBParaSite" id="maker-unitig_21576-snap-gene-0.2-mRNA-1"/>
    </source>
</evidence>
<dbReference type="PANTHER" id="PTHR31409:SF0">
    <property type="entry name" value="WASH COMPLEX SUBUNIT 4"/>
    <property type="match status" value="1"/>
</dbReference>
<dbReference type="PANTHER" id="PTHR31409">
    <property type="entry name" value="WASH COMPLEX SUBUNIT 4"/>
    <property type="match status" value="1"/>
</dbReference>
<feature type="compositionally biased region" description="Basic and acidic residues" evidence="1">
    <location>
        <begin position="138"/>
        <end position="150"/>
    </location>
</feature>
<name>A0A1I8F6Z2_9PLAT</name>
<reference evidence="4" key="1">
    <citation type="submission" date="2016-11" db="UniProtKB">
        <authorList>
            <consortium name="WormBaseParasite"/>
        </authorList>
    </citation>
    <scope>IDENTIFICATION</scope>
</reference>
<evidence type="ECO:0000313" key="3">
    <source>
        <dbReference type="Proteomes" id="UP000095280"/>
    </source>
</evidence>
<feature type="domain" description="WASH complex subunit 7 C-terminal" evidence="2">
    <location>
        <begin position="115"/>
        <end position="183"/>
    </location>
</feature>
<accession>A0A1I8F6Z2</accession>
<organism evidence="3 4">
    <name type="scientific">Macrostomum lignano</name>
    <dbReference type="NCBI Taxonomy" id="282301"/>
    <lineage>
        <taxon>Eukaryota</taxon>
        <taxon>Metazoa</taxon>
        <taxon>Spiralia</taxon>
        <taxon>Lophotrochozoa</taxon>
        <taxon>Platyhelminthes</taxon>
        <taxon>Rhabditophora</taxon>
        <taxon>Macrostomorpha</taxon>
        <taxon>Macrostomida</taxon>
        <taxon>Macrostomidae</taxon>
        <taxon>Macrostomum</taxon>
    </lineage>
</organism>
<dbReference type="GO" id="GO:0016197">
    <property type="term" value="P:endosomal transport"/>
    <property type="evidence" value="ECO:0007669"/>
    <property type="project" value="TreeGrafter"/>
</dbReference>
<feature type="region of interest" description="Disordered" evidence="1">
    <location>
        <begin position="189"/>
        <end position="211"/>
    </location>
</feature>
<feature type="compositionally biased region" description="Gly residues" evidence="1">
    <location>
        <begin position="189"/>
        <end position="201"/>
    </location>
</feature>
<evidence type="ECO:0000256" key="1">
    <source>
        <dbReference type="SAM" id="MobiDB-lite"/>
    </source>
</evidence>
<evidence type="ECO:0000259" key="2">
    <source>
        <dbReference type="Pfam" id="PF14746"/>
    </source>
</evidence>
<dbReference type="GO" id="GO:0071203">
    <property type="term" value="C:WASH complex"/>
    <property type="evidence" value="ECO:0007669"/>
    <property type="project" value="InterPro"/>
</dbReference>
<dbReference type="AlphaFoldDB" id="A0A1I8F6Z2"/>
<protein>
    <submittedName>
        <fullName evidence="4">WASH-7_C domain-containing protein</fullName>
    </submittedName>
</protein>
<sequence>FMFERAHIKARLFKDRATFPGKSRRRPGARTRDFPRGPDLPGGPFSAAHHADRQRHAANVRMIRSGGLNCCSSAIRFVPDLEDIPAFEELASKAGLKPGTVTAAQQLDQTISLMLVDVFAKEFSRQKECPSAQRSRKQQLDKAGRSDEKSQQTLTLTLSRHERYSREFALLDQGLTSARIFFRAEKEGGGGGGSGGSGGAGDSAAAAPTSAETAEATRLQLREHLIKQCFHLARNYGVCAVLLL</sequence>